<dbReference type="CDD" id="cd06532">
    <property type="entry name" value="Glyco_transf_25"/>
    <property type="match status" value="1"/>
</dbReference>
<dbReference type="GO" id="GO:0009103">
    <property type="term" value="P:lipopolysaccharide biosynthetic process"/>
    <property type="evidence" value="ECO:0007669"/>
    <property type="project" value="UniProtKB-KW"/>
</dbReference>
<dbReference type="Proteomes" id="UP000027644">
    <property type="component" value="Unassembled WGS sequence"/>
</dbReference>
<keyword evidence="5" id="KW-0808">Transferase</keyword>
<reference evidence="5 6" key="1">
    <citation type="journal article" date="2014" name="PLoS Genet.">
        <title>Hidden diversity in honey bee gut symbionts detected by single-cell genomics.</title>
        <authorList>
            <person name="Engel P."/>
            <person name="Stepanauskas R."/>
            <person name="Moran N."/>
        </authorList>
    </citation>
    <scope>NUCLEOTIDE SEQUENCE [LARGE SCALE GENOMIC DNA]</scope>
    <source>
        <strain evidence="5 6">SCGC AB-598-J21</strain>
    </source>
</reference>
<dbReference type="UniPathway" id="UPA00501"/>
<name>A0A074V4C2_9NEIS</name>
<organism evidence="5 6">
    <name type="scientific">Snodgrassella alvi SCGC AB-598-J21</name>
    <dbReference type="NCBI Taxonomy" id="1385367"/>
    <lineage>
        <taxon>Bacteria</taxon>
        <taxon>Pseudomonadati</taxon>
        <taxon>Pseudomonadota</taxon>
        <taxon>Betaproteobacteria</taxon>
        <taxon>Neisseriales</taxon>
        <taxon>Neisseriaceae</taxon>
        <taxon>Snodgrassella</taxon>
    </lineage>
</organism>
<dbReference type="InterPro" id="IPR002654">
    <property type="entry name" value="Glyco_trans_25"/>
</dbReference>
<comment type="pathway">
    <text evidence="1">Bacterial outer membrane biogenesis; lipooligosaccharide biosynthesis.</text>
</comment>
<dbReference type="Pfam" id="PF01755">
    <property type="entry name" value="Glyco_transf_25"/>
    <property type="match status" value="1"/>
</dbReference>
<feature type="domain" description="Glycosyl transferase family 25" evidence="4">
    <location>
        <begin position="1"/>
        <end position="219"/>
    </location>
</feature>
<protein>
    <submittedName>
        <fullName evidence="5">Glycosyltransferase involved in LPS biosynthesis</fullName>
    </submittedName>
</protein>
<dbReference type="AlphaFoldDB" id="A0A074V4C2"/>
<comment type="pathway">
    <text evidence="2">Glycan metabolism; lacto-N-neotetraose biosynthesis.</text>
</comment>
<evidence type="ECO:0000313" key="5">
    <source>
        <dbReference type="EMBL" id="KEQ00046.1"/>
    </source>
</evidence>
<dbReference type="UniPathway" id="UPA00820"/>
<evidence type="ECO:0000256" key="1">
    <source>
        <dbReference type="ARBA" id="ARBA00005068"/>
    </source>
</evidence>
<accession>A0A074V4C2</accession>
<dbReference type="EMBL" id="AVQL01000455">
    <property type="protein sequence ID" value="KEQ00046.1"/>
    <property type="molecule type" value="Genomic_DNA"/>
</dbReference>
<dbReference type="GO" id="GO:0016740">
    <property type="term" value="F:transferase activity"/>
    <property type="evidence" value="ECO:0007669"/>
    <property type="project" value="UniProtKB-KW"/>
</dbReference>
<proteinExistence type="predicted"/>
<evidence type="ECO:0000256" key="2">
    <source>
        <dbReference type="ARBA" id="ARBA00005222"/>
    </source>
</evidence>
<evidence type="ECO:0000256" key="3">
    <source>
        <dbReference type="ARBA" id="ARBA00022985"/>
    </source>
</evidence>
<evidence type="ECO:0000259" key="4">
    <source>
        <dbReference type="Pfam" id="PF01755"/>
    </source>
</evidence>
<gene>
    <name evidence="5" type="ORF">SASC598J21_021590</name>
</gene>
<sequence length="283" mass="33637">MLKTFLINLERRPDRLMFVKQQLENLNIDFERVNAVDGNCLTDEQKAFFNQKRFALECKRKAVNGEIGCALSHQTVWQRMVDENIPYALILEDDVQLKPELLSLLANEKNFQSFDFLNLTLKRPFYDIDVAAVNSCIAQKQFVRPRFWQLVRRRLWRFMESKAIVRWKIFRLHMLCNHMIACECDIAPSLACCYIVSLQGAKNMLQASKNLFYPIDKVWHYSGGRLKEAFLVEPLAFQNLDSDIPHRVRFKLTLGQKIKRFFLKGRHWRRHFDVVKMYGWTRL</sequence>
<keyword evidence="3" id="KW-0448">Lipopolysaccharide biosynthesis</keyword>
<comment type="caution">
    <text evidence="5">The sequence shown here is derived from an EMBL/GenBank/DDBJ whole genome shotgun (WGS) entry which is preliminary data.</text>
</comment>
<evidence type="ECO:0000313" key="6">
    <source>
        <dbReference type="Proteomes" id="UP000027644"/>
    </source>
</evidence>